<sequence>MMGRSIYADKVKVSLGVIVPLVLMIYAGPFPVKINSGLLLFDLVSIFAVCLVFYTLLKGGIDRSLKCVTRNAMGYCLCAFFMIMYRNGVISNGTLSGALAVSPLIGYVFSSCASRDHW</sequence>
<keyword evidence="1" id="KW-0812">Transmembrane</keyword>
<evidence type="ECO:0000313" key="3">
    <source>
        <dbReference type="Proteomes" id="UP000001176"/>
    </source>
</evidence>
<feature type="transmembrane region" description="Helical" evidence="1">
    <location>
        <begin position="12"/>
        <end position="32"/>
    </location>
</feature>
<dbReference type="KEGG" id="gdi:GDI1346"/>
<dbReference type="AlphaFoldDB" id="A9HEW7"/>
<dbReference type="Proteomes" id="UP000001176">
    <property type="component" value="Chromosome"/>
</dbReference>
<evidence type="ECO:0000313" key="2">
    <source>
        <dbReference type="EMBL" id="CAP55289.1"/>
    </source>
</evidence>
<name>A9HEW7_GLUDA</name>
<gene>
    <name evidence="2" type="ordered locus">GDI1346</name>
</gene>
<evidence type="ECO:0000256" key="1">
    <source>
        <dbReference type="SAM" id="Phobius"/>
    </source>
</evidence>
<feature type="transmembrane region" description="Helical" evidence="1">
    <location>
        <begin position="91"/>
        <end position="109"/>
    </location>
</feature>
<protein>
    <submittedName>
        <fullName evidence="2">Putative membrane protein</fullName>
    </submittedName>
</protein>
<dbReference type="EMBL" id="AM889285">
    <property type="protein sequence ID" value="CAP55289.1"/>
    <property type="molecule type" value="Genomic_DNA"/>
</dbReference>
<feature type="transmembrane region" description="Helical" evidence="1">
    <location>
        <begin position="38"/>
        <end position="56"/>
    </location>
</feature>
<keyword evidence="3" id="KW-1185">Reference proteome</keyword>
<keyword evidence="1" id="KW-1133">Transmembrane helix</keyword>
<organism evidence="2 3">
    <name type="scientific">Gluconacetobacter diazotrophicus (strain ATCC 49037 / DSM 5601 / CCUG 37298 / CIP 103539 / LMG 7603 / PAl5)</name>
    <dbReference type="NCBI Taxonomy" id="272568"/>
    <lineage>
        <taxon>Bacteria</taxon>
        <taxon>Pseudomonadati</taxon>
        <taxon>Pseudomonadota</taxon>
        <taxon>Alphaproteobacteria</taxon>
        <taxon>Acetobacterales</taxon>
        <taxon>Acetobacteraceae</taxon>
        <taxon>Gluconacetobacter</taxon>
    </lineage>
</organism>
<keyword evidence="1" id="KW-0472">Membrane</keyword>
<accession>A9HEW7</accession>
<reference evidence="2 3" key="1">
    <citation type="journal article" date="2009" name="BMC Genomics">
        <title>Complete genome sequence of the sugarcane nitrogen-fixing endophyte Gluconacetobacter diazotrophicus Pal5.</title>
        <authorList>
            <person name="Bertalan M."/>
            <person name="Albano R."/>
            <person name="Padua V."/>
            <person name="Rouws L."/>
            <person name="Rojas C."/>
            <person name="Hemerly A."/>
            <person name="Teixeira K."/>
            <person name="Schwab S."/>
            <person name="Araujo J."/>
            <person name="Oliveira A."/>
            <person name="Franca L."/>
            <person name="Magalhaes V."/>
            <person name="Alqueres S."/>
            <person name="Cardoso A."/>
            <person name="Almeida W."/>
            <person name="Loureiro M.M."/>
            <person name="Nogueira E."/>
            <person name="Cidade D."/>
            <person name="Oliveira D."/>
            <person name="Simao T."/>
            <person name="Macedo J."/>
            <person name="Valadao A."/>
            <person name="Dreschsel M."/>
            <person name="Freitas F."/>
            <person name="Vidal M."/>
            <person name="Guedes H."/>
            <person name="Rodrigues E."/>
            <person name="Meneses C."/>
            <person name="Brioso P."/>
            <person name="Pozzer L."/>
            <person name="Figueiredo D."/>
            <person name="Montano H."/>
            <person name="Junior J."/>
            <person name="Filho G."/>
            <person name="Flores V."/>
            <person name="Ferreira B."/>
            <person name="Branco A."/>
            <person name="Gonzalez P."/>
            <person name="Guillobel H."/>
            <person name="Lemos M."/>
            <person name="Seibel L."/>
            <person name="Macedo J."/>
            <person name="Alves-Ferreira M."/>
            <person name="Sachetto-Martins G."/>
            <person name="Coelho A."/>
            <person name="Santos E."/>
            <person name="Amaral G."/>
            <person name="Neves A."/>
            <person name="Pacheco A.B."/>
            <person name="Carvalho D."/>
            <person name="Lery L."/>
            <person name="Bisch P."/>
            <person name="Rossle S.C."/>
            <person name="Urmenyi T."/>
            <person name="Kruger W.V."/>
            <person name="Martins O."/>
            <person name="Baldani J.I."/>
            <person name="Ferreira P.C."/>
        </authorList>
    </citation>
    <scope>NUCLEOTIDE SEQUENCE [LARGE SCALE GENOMIC DNA]</scope>
    <source>
        <strain evidence="3">ATCC 49037 / DSM 5601 / CCUG 37298 / CIP 103539 / LMG 7603 / PAl5</strain>
    </source>
</reference>
<proteinExistence type="predicted"/>